<evidence type="ECO:0000256" key="1">
    <source>
        <dbReference type="SAM" id="Phobius"/>
    </source>
</evidence>
<protein>
    <submittedName>
        <fullName evidence="2">Uncharacterized protein</fullName>
    </submittedName>
</protein>
<sequence>MKLGIHWKLGRQDWLILIVISTLPLTYVPLRLHYGEGVTMLAMTPTLLFTPVGLFFAEMAGTLAPSPELKPWFYGVGFSLGVFLFAYICLANWRYHHPRKKHA</sequence>
<accession>A0A345Y856</accession>
<keyword evidence="1" id="KW-0472">Membrane</keyword>
<feature type="transmembrane region" description="Helical" evidence="1">
    <location>
        <begin position="12"/>
        <end position="30"/>
    </location>
</feature>
<proteinExistence type="predicted"/>
<feature type="transmembrane region" description="Helical" evidence="1">
    <location>
        <begin position="37"/>
        <end position="57"/>
    </location>
</feature>
<dbReference type="AlphaFoldDB" id="A0A345Y856"/>
<dbReference type="Gene3D" id="1.50.10.150">
    <property type="entry name" value="Voltage-dependent anion channel"/>
    <property type="match status" value="1"/>
</dbReference>
<name>A0A345Y856_9NEIS</name>
<dbReference type="OrthoDB" id="9893647at2"/>
<dbReference type="KEGG" id="ccah:DWG20_12000"/>
<dbReference type="RefSeq" id="WP_115434038.1">
    <property type="nucleotide sequence ID" value="NZ_CP031337.1"/>
</dbReference>
<keyword evidence="1" id="KW-0812">Transmembrane</keyword>
<keyword evidence="1" id="KW-1133">Transmembrane helix</keyword>
<evidence type="ECO:0000313" key="3">
    <source>
        <dbReference type="Proteomes" id="UP000254537"/>
    </source>
</evidence>
<feature type="transmembrane region" description="Helical" evidence="1">
    <location>
        <begin position="72"/>
        <end position="93"/>
    </location>
</feature>
<reference evidence="2 3" key="1">
    <citation type="submission" date="2018-07" db="EMBL/GenBank/DDBJ databases">
        <title>Crenobacter cavernae sp. nov., isolated from a karst cave.</title>
        <authorList>
            <person name="Zhu H."/>
        </authorList>
    </citation>
    <scope>NUCLEOTIDE SEQUENCE [LARGE SCALE GENOMIC DNA]</scope>
    <source>
        <strain evidence="2 3">K1W11S-77</strain>
    </source>
</reference>
<organism evidence="2 3">
    <name type="scientific">Crenobacter cavernae</name>
    <dbReference type="NCBI Taxonomy" id="2290923"/>
    <lineage>
        <taxon>Bacteria</taxon>
        <taxon>Pseudomonadati</taxon>
        <taxon>Pseudomonadota</taxon>
        <taxon>Betaproteobacteria</taxon>
        <taxon>Neisseriales</taxon>
        <taxon>Neisseriaceae</taxon>
        <taxon>Crenobacter</taxon>
    </lineage>
</organism>
<evidence type="ECO:0000313" key="2">
    <source>
        <dbReference type="EMBL" id="AXK40108.1"/>
    </source>
</evidence>
<dbReference type="Proteomes" id="UP000254537">
    <property type="component" value="Chromosome"/>
</dbReference>
<dbReference type="InterPro" id="IPR038665">
    <property type="entry name" value="Voltage-dep_anion_channel_sf"/>
</dbReference>
<dbReference type="EMBL" id="CP031337">
    <property type="protein sequence ID" value="AXK40108.1"/>
    <property type="molecule type" value="Genomic_DNA"/>
</dbReference>
<gene>
    <name evidence="2" type="ORF">DWG20_12000</name>
</gene>